<sequence>MKSSIIIMGALLLLFCSQQHSFAQFSIDGQMLVRSEYRHGYNKLINENADPAGFIAHRARIQANYKIDRLNFFMSIQDVRTWGSSSTANISDNYLSVHEAWAEVNFGENWKLKLGRQELNYDNARFLGNLDWALQARSHEFALMKYEKEKAKLHFGFGFNQDGQKISDNLFTTPNQYKAAQFARYENTVGKFNYALLFWNDGRQYQETNNINYTSQGIRYLQTLALPTLKYNLPTTKLSAYLYYQFGKDVLNRSTSAYDISAHITQTFTENKETGSKYTATAGFELLSGTPTNSQQKNKSFAPLYGTNHSFNGFMDLFYVGNHFNSRGLRDIYLRTRYNFDAGFWIQGDYHHFASTATMLEELYSGPELDKGFGSEIDLSVGKVISESVSIQAGYSQFIASDTFKHAQNNGSLKSNQNWAYIMFVLRPNNKAKFIGVPL</sequence>
<feature type="chain" id="PRO_5005209010" description="Alginate export domain-containing protein" evidence="1">
    <location>
        <begin position="24"/>
        <end position="439"/>
    </location>
</feature>
<dbReference type="AlphaFoldDB" id="A0A0H4PYH5"/>
<dbReference type="Pfam" id="PF13372">
    <property type="entry name" value="Alginate_exp"/>
    <property type="match status" value="1"/>
</dbReference>
<name>A0A0H4PYH5_9BACT</name>
<reference evidence="3 4" key="1">
    <citation type="submission" date="2015-07" db="EMBL/GenBank/DDBJ databases">
        <authorList>
            <person name="Kim K.M."/>
        </authorList>
    </citation>
    <scope>NUCLEOTIDE SEQUENCE [LARGE SCALE GENOMIC DNA]</scope>
    <source>
        <strain evidence="3 4">KCTC 12363</strain>
    </source>
</reference>
<proteinExistence type="predicted"/>
<dbReference type="Proteomes" id="UP000036520">
    <property type="component" value="Chromosome"/>
</dbReference>
<accession>A0A0H4PYH5</accession>
<dbReference type="OrthoDB" id="1070463at2"/>
<gene>
    <name evidence="3" type="ORF">CA2015_4117</name>
</gene>
<keyword evidence="4" id="KW-1185">Reference proteome</keyword>
<dbReference type="KEGG" id="camu:CA2015_4117"/>
<keyword evidence="1" id="KW-0732">Signal</keyword>
<evidence type="ECO:0000313" key="3">
    <source>
        <dbReference type="EMBL" id="AKP53472.1"/>
    </source>
</evidence>
<dbReference type="PATRIC" id="fig|320787.5.peg.4509"/>
<evidence type="ECO:0000313" key="4">
    <source>
        <dbReference type="Proteomes" id="UP000036520"/>
    </source>
</evidence>
<dbReference type="InterPro" id="IPR025388">
    <property type="entry name" value="Alginate_export_dom"/>
</dbReference>
<protein>
    <recommendedName>
        <fullName evidence="2">Alginate export domain-containing protein</fullName>
    </recommendedName>
</protein>
<evidence type="ECO:0000256" key="1">
    <source>
        <dbReference type="SAM" id="SignalP"/>
    </source>
</evidence>
<evidence type="ECO:0000259" key="2">
    <source>
        <dbReference type="Pfam" id="PF13372"/>
    </source>
</evidence>
<feature type="signal peptide" evidence="1">
    <location>
        <begin position="1"/>
        <end position="23"/>
    </location>
</feature>
<feature type="domain" description="Alginate export" evidence="2">
    <location>
        <begin position="31"/>
        <end position="410"/>
    </location>
</feature>
<organism evidence="3 4">
    <name type="scientific">Cyclobacterium amurskyense</name>
    <dbReference type="NCBI Taxonomy" id="320787"/>
    <lineage>
        <taxon>Bacteria</taxon>
        <taxon>Pseudomonadati</taxon>
        <taxon>Bacteroidota</taxon>
        <taxon>Cytophagia</taxon>
        <taxon>Cytophagales</taxon>
        <taxon>Cyclobacteriaceae</taxon>
        <taxon>Cyclobacterium</taxon>
    </lineage>
</organism>
<dbReference type="STRING" id="320787.CA2015_4117"/>
<dbReference type="RefSeq" id="WP_048643576.1">
    <property type="nucleotide sequence ID" value="NZ_CP012040.1"/>
</dbReference>
<dbReference type="EMBL" id="CP012040">
    <property type="protein sequence ID" value="AKP53472.1"/>
    <property type="molecule type" value="Genomic_DNA"/>
</dbReference>